<feature type="transmembrane region" description="Helical" evidence="8">
    <location>
        <begin position="12"/>
        <end position="36"/>
    </location>
</feature>
<dbReference type="InterPro" id="IPR036259">
    <property type="entry name" value="MFS_trans_sf"/>
</dbReference>
<evidence type="ECO:0000256" key="6">
    <source>
        <dbReference type="ARBA" id="ARBA00022989"/>
    </source>
</evidence>
<evidence type="ECO:0000256" key="5">
    <source>
        <dbReference type="ARBA" id="ARBA00022692"/>
    </source>
</evidence>
<feature type="transmembrane region" description="Helical" evidence="8">
    <location>
        <begin position="56"/>
        <end position="74"/>
    </location>
</feature>
<evidence type="ECO:0000256" key="3">
    <source>
        <dbReference type="ARBA" id="ARBA00022475"/>
    </source>
</evidence>
<dbReference type="FunFam" id="1.20.1250.20:FF:000218">
    <property type="entry name" value="facilitated trehalose transporter Tret1"/>
    <property type="match status" value="1"/>
</dbReference>
<feature type="transmembrane region" description="Helical" evidence="8">
    <location>
        <begin position="380"/>
        <end position="399"/>
    </location>
</feature>
<dbReference type="GO" id="GO:0022857">
    <property type="term" value="F:transmembrane transporter activity"/>
    <property type="evidence" value="ECO:0007669"/>
    <property type="project" value="InterPro"/>
</dbReference>
<dbReference type="Gene3D" id="1.20.1250.20">
    <property type="entry name" value="MFS general substrate transporter like domains"/>
    <property type="match status" value="1"/>
</dbReference>
<dbReference type="Proteomes" id="UP000829999">
    <property type="component" value="Chromosome 26"/>
</dbReference>
<evidence type="ECO:0000256" key="2">
    <source>
        <dbReference type="ARBA" id="ARBA00022448"/>
    </source>
</evidence>
<keyword evidence="3" id="KW-1003">Cell membrane</keyword>
<evidence type="ECO:0000256" key="4">
    <source>
        <dbReference type="ARBA" id="ARBA00022597"/>
    </source>
</evidence>
<evidence type="ECO:0000313" key="11">
    <source>
        <dbReference type="RefSeq" id="XP_050560716.1"/>
    </source>
</evidence>
<proteinExistence type="predicted"/>
<dbReference type="RefSeq" id="XP_050560716.1">
    <property type="nucleotide sequence ID" value="XM_050704759.1"/>
</dbReference>
<dbReference type="AlphaFoldDB" id="A0A9R0E9B1"/>
<feature type="transmembrane region" description="Helical" evidence="8">
    <location>
        <begin position="86"/>
        <end position="103"/>
    </location>
</feature>
<evidence type="ECO:0000259" key="9">
    <source>
        <dbReference type="PROSITE" id="PS50850"/>
    </source>
</evidence>
<dbReference type="GeneID" id="118264757"/>
<dbReference type="PANTHER" id="PTHR48021">
    <property type="match status" value="1"/>
</dbReference>
<keyword evidence="7 8" id="KW-0472">Membrane</keyword>
<feature type="transmembrane region" description="Helical" evidence="8">
    <location>
        <begin position="146"/>
        <end position="165"/>
    </location>
</feature>
<dbReference type="Pfam" id="PF00083">
    <property type="entry name" value="Sugar_tr"/>
    <property type="match status" value="1"/>
</dbReference>
<dbReference type="InterPro" id="IPR050549">
    <property type="entry name" value="MFS_Trehalose_Transporter"/>
</dbReference>
<dbReference type="OrthoDB" id="4142200at2759"/>
<evidence type="ECO:0000256" key="8">
    <source>
        <dbReference type="SAM" id="Phobius"/>
    </source>
</evidence>
<evidence type="ECO:0000313" key="10">
    <source>
        <dbReference type="Proteomes" id="UP000829999"/>
    </source>
</evidence>
<accession>A0A9R0E9B1</accession>
<keyword evidence="10" id="KW-1185">Reference proteome</keyword>
<evidence type="ECO:0000256" key="1">
    <source>
        <dbReference type="ARBA" id="ARBA00004651"/>
    </source>
</evidence>
<dbReference type="PANTHER" id="PTHR48021:SF46">
    <property type="entry name" value="MAJOR FACILITATOR SUPERFAMILY (MFS) PROFILE DOMAIN-CONTAINING PROTEIN"/>
    <property type="match status" value="1"/>
</dbReference>
<organism evidence="10 11">
    <name type="scientific">Spodoptera frugiperda</name>
    <name type="common">Fall armyworm</name>
    <dbReference type="NCBI Taxonomy" id="7108"/>
    <lineage>
        <taxon>Eukaryota</taxon>
        <taxon>Metazoa</taxon>
        <taxon>Ecdysozoa</taxon>
        <taxon>Arthropoda</taxon>
        <taxon>Hexapoda</taxon>
        <taxon>Insecta</taxon>
        <taxon>Pterygota</taxon>
        <taxon>Neoptera</taxon>
        <taxon>Endopterygota</taxon>
        <taxon>Lepidoptera</taxon>
        <taxon>Glossata</taxon>
        <taxon>Ditrysia</taxon>
        <taxon>Noctuoidea</taxon>
        <taxon>Noctuidae</taxon>
        <taxon>Amphipyrinae</taxon>
        <taxon>Spodoptera</taxon>
    </lineage>
</organism>
<keyword evidence="4" id="KW-0762">Sugar transport</keyword>
<keyword evidence="6 8" id="KW-1133">Transmembrane helix</keyword>
<keyword evidence="2" id="KW-0813">Transport</keyword>
<reference evidence="11" key="1">
    <citation type="submission" date="2025-08" db="UniProtKB">
        <authorList>
            <consortium name="RefSeq"/>
        </authorList>
    </citation>
    <scope>IDENTIFICATION</scope>
    <source>
        <tissue evidence="11">Whole larval tissue</tissue>
    </source>
</reference>
<dbReference type="InterPro" id="IPR020846">
    <property type="entry name" value="MFS_dom"/>
</dbReference>
<dbReference type="PROSITE" id="PS00216">
    <property type="entry name" value="SUGAR_TRANSPORT_1"/>
    <property type="match status" value="1"/>
</dbReference>
<feature type="transmembrane region" description="Helical" evidence="8">
    <location>
        <begin position="115"/>
        <end position="134"/>
    </location>
</feature>
<feature type="transmembrane region" description="Helical" evidence="8">
    <location>
        <begin position="347"/>
        <end position="368"/>
    </location>
</feature>
<sequence>MTEESLCDSKLVELFSIYLLLSLAAIVAGATQAWSTPVIPKFHNNETNIAITDNEISWMAAIASPGYMSGSMATRFISDKFGRRTVVLGSALPILIGTTVLLTTASAPCLYVTRYLWGFGNGMYGTVSAMYLAEIADKEIRGKLTASIRFTLSFGSFIIMSVGPFMSFNAISYIFLVLPICYFVACSFIPETPYFYLKEGKVNAARASLKRLSGDRDEKVIEDRLSAMRLDVQKEMHRSGSAKEMFTGKRYRKALIIASGLKATQIMAGPIAIQQYFGRIVQESKTNVNISIVLITFGAVKFIVGIISSMIVDKVGRRPLLIYSYLGSGIALGVVGAYFLIQPTSSPYYTYIPFIGIILSSVVSILGYEPMVFVVSSEIFALNVKSVAMTYLNILGGLLNFLCVKGYQPMKDVAGLTGVFWFYATFAFIGGAFSFLMVPETNGKSLREIQIQMQGDLYDESYDKPHNVVVDDEAEGTELKKLKQDDT</sequence>
<comment type="subcellular location">
    <subcellularLocation>
        <location evidence="1">Cell membrane</location>
        <topology evidence="1">Multi-pass membrane protein</topology>
    </subcellularLocation>
</comment>
<feature type="transmembrane region" description="Helical" evidence="8">
    <location>
        <begin position="320"/>
        <end position="341"/>
    </location>
</feature>
<dbReference type="PROSITE" id="PS50850">
    <property type="entry name" value="MFS"/>
    <property type="match status" value="1"/>
</dbReference>
<dbReference type="SUPFAM" id="SSF103473">
    <property type="entry name" value="MFS general substrate transporter"/>
    <property type="match status" value="1"/>
</dbReference>
<feature type="domain" description="Major facilitator superfamily (MFS) profile" evidence="9">
    <location>
        <begin position="17"/>
        <end position="442"/>
    </location>
</feature>
<dbReference type="GO" id="GO:0005886">
    <property type="term" value="C:plasma membrane"/>
    <property type="evidence" value="ECO:0007669"/>
    <property type="project" value="UniProtKB-SubCell"/>
</dbReference>
<protein>
    <submittedName>
        <fullName evidence="11">Facilitated trehalose transporter Tret1-like isoform X1</fullName>
    </submittedName>
</protein>
<evidence type="ECO:0000256" key="7">
    <source>
        <dbReference type="ARBA" id="ARBA00023136"/>
    </source>
</evidence>
<dbReference type="InterPro" id="IPR005829">
    <property type="entry name" value="Sugar_transporter_CS"/>
</dbReference>
<dbReference type="InterPro" id="IPR005828">
    <property type="entry name" value="MFS_sugar_transport-like"/>
</dbReference>
<gene>
    <name evidence="11" type="primary">LOC118264757</name>
</gene>
<feature type="transmembrane region" description="Helical" evidence="8">
    <location>
        <begin position="254"/>
        <end position="277"/>
    </location>
</feature>
<keyword evidence="5 8" id="KW-0812">Transmembrane</keyword>
<feature type="transmembrane region" description="Helical" evidence="8">
    <location>
        <begin position="289"/>
        <end position="308"/>
    </location>
</feature>
<feature type="transmembrane region" description="Helical" evidence="8">
    <location>
        <begin position="419"/>
        <end position="438"/>
    </location>
</feature>
<feature type="transmembrane region" description="Helical" evidence="8">
    <location>
        <begin position="171"/>
        <end position="189"/>
    </location>
</feature>
<dbReference type="PROSITE" id="PS00217">
    <property type="entry name" value="SUGAR_TRANSPORT_2"/>
    <property type="match status" value="1"/>
</dbReference>
<name>A0A9R0E9B1_SPOFR</name>